<proteinExistence type="predicted"/>
<dbReference type="InterPro" id="IPR025340">
    <property type="entry name" value="DUF4246"/>
</dbReference>
<organism evidence="3 4">
    <name type="scientific">Lentinula boryana</name>
    <dbReference type="NCBI Taxonomy" id="40481"/>
    <lineage>
        <taxon>Eukaryota</taxon>
        <taxon>Fungi</taxon>
        <taxon>Dikarya</taxon>
        <taxon>Basidiomycota</taxon>
        <taxon>Agaricomycotina</taxon>
        <taxon>Agaricomycetes</taxon>
        <taxon>Agaricomycetidae</taxon>
        <taxon>Agaricales</taxon>
        <taxon>Marasmiineae</taxon>
        <taxon>Omphalotaceae</taxon>
        <taxon>Lentinula</taxon>
    </lineage>
</organism>
<accession>A0ABQ8Q2M5</accession>
<reference evidence="3" key="1">
    <citation type="submission" date="2022-08" db="EMBL/GenBank/DDBJ databases">
        <authorList>
            <consortium name="DOE Joint Genome Institute"/>
            <person name="Min B."/>
            <person name="Riley R."/>
            <person name="Sierra-Patev S."/>
            <person name="Naranjo-Ortiz M."/>
            <person name="Looney B."/>
            <person name="Konkel Z."/>
            <person name="Slot J.C."/>
            <person name="Sakamoto Y."/>
            <person name="Steenwyk J.L."/>
            <person name="Rokas A."/>
            <person name="Carro J."/>
            <person name="Camarero S."/>
            <person name="Ferreira P."/>
            <person name="Molpeceres G."/>
            <person name="Ruiz-Duenas F.J."/>
            <person name="Serrano A."/>
            <person name="Henrissat B."/>
            <person name="Drula E."/>
            <person name="Hughes K.W."/>
            <person name="Mata J.L."/>
            <person name="Ishikawa N.K."/>
            <person name="Vargas-Isla R."/>
            <person name="Ushijima S."/>
            <person name="Smith C.A."/>
            <person name="Ahrendt S."/>
            <person name="Andreopoulos W."/>
            <person name="He G."/>
            <person name="Labutti K."/>
            <person name="Lipzen A."/>
            <person name="Ng V."/>
            <person name="Sandor L."/>
            <person name="Barry K."/>
            <person name="Martinez A.T."/>
            <person name="Xiao Y."/>
            <person name="Gibbons J.G."/>
            <person name="Terashima K."/>
            <person name="Hibbett D.S."/>
            <person name="Grigoriev I.V."/>
        </authorList>
    </citation>
    <scope>NUCLEOTIDE SEQUENCE</scope>
    <source>
        <strain evidence="3">TFB10827</strain>
    </source>
</reference>
<evidence type="ECO:0000259" key="2">
    <source>
        <dbReference type="Pfam" id="PF14033"/>
    </source>
</evidence>
<gene>
    <name evidence="3" type="ORF">F5050DRAFT_822880</name>
</gene>
<sequence>MSTKATPSETQSNDHDQFYATATSKKTKPNDHDLTQFYVAVREKKDWEQKIWDDKLALKWAIEAELTPLGSTLLQGETLAVIEELRRKSHIRKLDKEIIWDTGNNSSKHRRPVTDIDSDLKNALKYARGSKHALFEPELTEKRLGIFVSDDLVPASVHQELVRELDALAENEPKDFHPYSFGKVQDLIHPSLYPYIAGLTTLPPDVKPPPVDLDGKFHTEISTLDTQEMASLFAWIPSVFKVSPDGTDVHIDSYINGLGTREQYPSLFRTIEKLFLLALPHFEKTMKISEVYEPQKSPSVRRWMQRQYFASINEGLLTKRMWVEFLESHASEWDAQKRAEKAQKEKLKEDIRQESMIKESFYQLSDELVASDLYKGRELKVIVKAANYVLTPGREYEGSWHMEGMPHERIVASVIYYYETDDAIQDRGLSFRKFRDTTNDFPNVEDSEFRHEDFNVNFTKEGDGDSDEEEEEEEEEERERHYPSDWETDIDGKGNQRPVYTTAIPAFINLGTVPTTNFDEQTSRGTGRMLSFPNWLQHKVELVNNKSSTGHAVAMRKILCFFLVDDSIQTEDYITRPGFGISGLQHMNVLTTSEVPNQMQKTNEPTIRALIPTISAKLTGREFPPELVEIIWKYASAGTLTREEAEGYRLELMSDRKIKMKSRFGYVCCQLYDVFRKDN</sequence>
<protein>
    <recommendedName>
        <fullName evidence="2">DUF4246 domain-containing protein</fullName>
    </recommendedName>
</protein>
<feature type="region of interest" description="Disordered" evidence="1">
    <location>
        <begin position="1"/>
        <end position="29"/>
    </location>
</feature>
<feature type="domain" description="DUF4246" evidence="2">
    <location>
        <begin position="142"/>
        <end position="567"/>
    </location>
</feature>
<keyword evidence="4" id="KW-1185">Reference proteome</keyword>
<feature type="compositionally biased region" description="Polar residues" evidence="1">
    <location>
        <begin position="1"/>
        <end position="11"/>
    </location>
</feature>
<dbReference type="EMBL" id="MU790803">
    <property type="protein sequence ID" value="KAJ3992980.1"/>
    <property type="molecule type" value="Genomic_DNA"/>
</dbReference>
<dbReference type="Pfam" id="PF14033">
    <property type="entry name" value="DUF4246"/>
    <property type="match status" value="1"/>
</dbReference>
<dbReference type="PANTHER" id="PTHR33119:SF1">
    <property type="entry name" value="FE2OG DIOXYGENASE DOMAIN-CONTAINING PROTEIN"/>
    <property type="match status" value="1"/>
</dbReference>
<comment type="caution">
    <text evidence="3">The sequence shown here is derived from an EMBL/GenBank/DDBJ whole genome shotgun (WGS) entry which is preliminary data.</text>
</comment>
<evidence type="ECO:0000313" key="4">
    <source>
        <dbReference type="Proteomes" id="UP001163828"/>
    </source>
</evidence>
<feature type="region of interest" description="Disordered" evidence="1">
    <location>
        <begin position="452"/>
        <end position="495"/>
    </location>
</feature>
<dbReference type="Proteomes" id="UP001163828">
    <property type="component" value="Unassembled WGS sequence"/>
</dbReference>
<dbReference type="InterPro" id="IPR049192">
    <property type="entry name" value="DUF4246_C"/>
</dbReference>
<feature type="compositionally biased region" description="Basic and acidic residues" evidence="1">
    <location>
        <begin position="478"/>
        <end position="494"/>
    </location>
</feature>
<feature type="compositionally biased region" description="Acidic residues" evidence="1">
    <location>
        <begin position="464"/>
        <end position="477"/>
    </location>
</feature>
<evidence type="ECO:0000313" key="3">
    <source>
        <dbReference type="EMBL" id="KAJ3992980.1"/>
    </source>
</evidence>
<name>A0ABQ8Q2M5_9AGAR</name>
<dbReference type="PANTHER" id="PTHR33119">
    <property type="entry name" value="IFI3P"/>
    <property type="match status" value="1"/>
</dbReference>
<evidence type="ECO:0000256" key="1">
    <source>
        <dbReference type="SAM" id="MobiDB-lite"/>
    </source>
</evidence>